<evidence type="ECO:0000313" key="8">
    <source>
        <dbReference type="Proteomes" id="UP000182987"/>
    </source>
</evidence>
<keyword evidence="2" id="KW-0326">Glycosidase</keyword>
<evidence type="ECO:0000313" key="7">
    <source>
        <dbReference type="EMBL" id="APG05649.1"/>
    </source>
</evidence>
<dbReference type="InterPro" id="IPR013780">
    <property type="entry name" value="Glyco_hydro_b"/>
</dbReference>
<evidence type="ECO:0000256" key="1">
    <source>
        <dbReference type="ARBA" id="ARBA00022801"/>
    </source>
</evidence>
<feature type="signal peptide" evidence="3">
    <location>
        <begin position="1"/>
        <end position="27"/>
    </location>
</feature>
<dbReference type="KEGG" id="lrz:BJI69_18230"/>
<feature type="domain" description="Glycosyl-hydrolase 97 N-terminal" evidence="5">
    <location>
        <begin position="40"/>
        <end position="258"/>
    </location>
</feature>
<dbReference type="InterPro" id="IPR029483">
    <property type="entry name" value="GH97_C"/>
</dbReference>
<dbReference type="PANTHER" id="PTHR35803:SF2">
    <property type="entry name" value="RETAINING ALPHA-GALACTOSIDASE"/>
    <property type="match status" value="1"/>
</dbReference>
<dbReference type="InterPro" id="IPR052720">
    <property type="entry name" value="Glycosyl_hydrolase_97"/>
</dbReference>
<dbReference type="InterPro" id="IPR019563">
    <property type="entry name" value="GH97_catalytic"/>
</dbReference>
<dbReference type="Proteomes" id="UP000182987">
    <property type="component" value="Chromosome"/>
</dbReference>
<protein>
    <recommendedName>
        <fullName evidence="9">Alpha-glucosidase</fullName>
    </recommendedName>
</protein>
<feature type="chain" id="PRO_5009853244" description="Alpha-glucosidase" evidence="3">
    <location>
        <begin position="28"/>
        <end position="600"/>
    </location>
</feature>
<evidence type="ECO:0000256" key="3">
    <source>
        <dbReference type="SAM" id="SignalP"/>
    </source>
</evidence>
<accession>A0A1L3EX63</accession>
<sequence>MSPELRSRGLRRLSAALAALVAVPAFASPPLATLVFRDGGRPVLSITDPKGAPLVDETLGLTTADADLAQGMTLATTQTRQFTEQYRMTTGKRLERKANFAETRYSLRNAAGQKLDVVVRVANDGVAFRYELPGVKQATVLNEATSFAIPTDARAWLLPYGPQYEKERIETTAGTAASGEYGYPSLFRIGQSYVLVTEANADGSYDGSRLSHLVGTSTWKLTLADARVDSNGVTPWRTVITGDLATVTESTLVDDLADASKLSDVSWVRPGKVAWSWLSEHDSPSDPVRQRAYVDFAARNGIPYVLVDEGWKDAWVPDLVRYANAKHVDILLWFHWSNLDTPAKRIAALTKVKGWGVKGVKIDFMESDSQARFQWYDATLADAARLQLMVNFHGATVPHGLARTWPHLMTMEGVRGAENDPPAVGNTIQPFTRNVVGSMDYTPVAFDAGRKEASIAHELALPIVFESGWTHLADRPEAYESRPVALAFLDQIPTVWDETRLVAGTPGQDAVFARRRGSRWFIGAIAAGPARRLTVPLAWLKGGTWHADIVRDGVGRGDVVHSAQNVASDGNLSFDVPVNGGFAAIVCPAEQAQTAKGCYD</sequence>
<evidence type="ECO:0000259" key="6">
    <source>
        <dbReference type="Pfam" id="PF14509"/>
    </source>
</evidence>
<dbReference type="SUPFAM" id="SSF51445">
    <property type="entry name" value="(Trans)glycosidases"/>
    <property type="match status" value="1"/>
</dbReference>
<dbReference type="GO" id="GO:0016798">
    <property type="term" value="F:hydrolase activity, acting on glycosyl bonds"/>
    <property type="evidence" value="ECO:0007669"/>
    <property type="project" value="UniProtKB-KW"/>
</dbReference>
<reference evidence="8" key="1">
    <citation type="submission" date="2016-09" db="EMBL/GenBank/DDBJ databases">
        <authorList>
            <person name="Lysoe E."/>
        </authorList>
    </citation>
    <scope>NUCLEOTIDE SEQUENCE [LARGE SCALE GENOMIC DNA]</scope>
    <source>
        <strain evidence="8">LJ96T</strain>
    </source>
</reference>
<dbReference type="InterPro" id="IPR029486">
    <property type="entry name" value="GH97_N"/>
</dbReference>
<feature type="domain" description="Glycosyl-hydrolase 97 C-terminal oligomerisation" evidence="6">
    <location>
        <begin position="495"/>
        <end position="584"/>
    </location>
</feature>
<evidence type="ECO:0000259" key="4">
    <source>
        <dbReference type="Pfam" id="PF10566"/>
    </source>
</evidence>
<evidence type="ECO:0008006" key="9">
    <source>
        <dbReference type="Google" id="ProtNLM"/>
    </source>
</evidence>
<keyword evidence="1" id="KW-0378">Hydrolase</keyword>
<dbReference type="Gene3D" id="2.60.40.1180">
    <property type="entry name" value="Golgi alpha-mannosidase II"/>
    <property type="match status" value="1"/>
</dbReference>
<dbReference type="RefSeq" id="WP_052767178.1">
    <property type="nucleotide sequence ID" value="NZ_CP017480.1"/>
</dbReference>
<dbReference type="EMBL" id="CP017480">
    <property type="protein sequence ID" value="APG05649.1"/>
    <property type="molecule type" value="Genomic_DNA"/>
</dbReference>
<dbReference type="Pfam" id="PF10566">
    <property type="entry name" value="Glyco_hydro_97"/>
    <property type="match status" value="1"/>
</dbReference>
<evidence type="ECO:0000259" key="5">
    <source>
        <dbReference type="Pfam" id="PF14508"/>
    </source>
</evidence>
<dbReference type="InterPro" id="IPR013785">
    <property type="entry name" value="Aldolase_TIM"/>
</dbReference>
<dbReference type="GO" id="GO:0030246">
    <property type="term" value="F:carbohydrate binding"/>
    <property type="evidence" value="ECO:0007669"/>
    <property type="project" value="InterPro"/>
</dbReference>
<dbReference type="PANTHER" id="PTHR35803">
    <property type="entry name" value="GLUCAN 1,4-ALPHA-GLUCOSIDASE SUSB-RELATED"/>
    <property type="match status" value="1"/>
</dbReference>
<feature type="domain" description="Glycosyl-hydrolase 97 catalytic" evidence="4">
    <location>
        <begin position="280"/>
        <end position="414"/>
    </location>
</feature>
<evidence type="ECO:0000256" key="2">
    <source>
        <dbReference type="ARBA" id="ARBA00023295"/>
    </source>
</evidence>
<dbReference type="Gene3D" id="2.70.98.10">
    <property type="match status" value="1"/>
</dbReference>
<name>A0A1L3EX63_9GAMM</name>
<dbReference type="Gene3D" id="3.20.20.70">
    <property type="entry name" value="Aldolase class I"/>
    <property type="match status" value="1"/>
</dbReference>
<keyword evidence="3" id="KW-0732">Signal</keyword>
<keyword evidence="8" id="KW-1185">Reference proteome</keyword>
<dbReference type="AlphaFoldDB" id="A0A1L3EX63"/>
<dbReference type="STRING" id="1440763.BJI69_18230"/>
<organism evidence="7 8">
    <name type="scientific">Luteibacter rhizovicinus DSM 16549</name>
    <dbReference type="NCBI Taxonomy" id="1440763"/>
    <lineage>
        <taxon>Bacteria</taxon>
        <taxon>Pseudomonadati</taxon>
        <taxon>Pseudomonadota</taxon>
        <taxon>Gammaproteobacteria</taxon>
        <taxon>Lysobacterales</taxon>
        <taxon>Rhodanobacteraceae</taxon>
        <taxon>Luteibacter</taxon>
    </lineage>
</organism>
<dbReference type="Pfam" id="PF14508">
    <property type="entry name" value="GH97_N"/>
    <property type="match status" value="1"/>
</dbReference>
<gene>
    <name evidence="7" type="ORF">BJI69_18230</name>
</gene>
<dbReference type="Pfam" id="PF14509">
    <property type="entry name" value="GH97_C"/>
    <property type="match status" value="1"/>
</dbReference>
<proteinExistence type="predicted"/>
<dbReference type="OrthoDB" id="57532at2"/>
<dbReference type="InterPro" id="IPR014718">
    <property type="entry name" value="GH-type_carb-bd"/>
</dbReference>
<dbReference type="InterPro" id="IPR017853">
    <property type="entry name" value="GH"/>
</dbReference>